<feature type="compositionally biased region" description="Polar residues" evidence="1">
    <location>
        <begin position="256"/>
        <end position="268"/>
    </location>
</feature>
<feature type="compositionally biased region" description="Low complexity" evidence="1">
    <location>
        <begin position="174"/>
        <end position="200"/>
    </location>
</feature>
<sequence length="363" mass="42000">MKIKFLVLATLFALAACEIGDSWMEDASVPADVSDFKSKHDGEDYILFFHDISNNNKRDEGFFQSMFNIFGSNNNLDEEYQLILSDKYPTLEIDSGIDSLRNVPDDYGVKELPYIIAYHKNKEIWRAKPSQDTTDIIANKIRQFDNGEKVSTIPNDSNQQNQRRAPPPGSATTQVQRGNQQQRQQVQYQQRQQRQQTQDQQKQRIQEQKRQQAEYNQRQRDQQNRRNRRNGEVKDDTYVDPFDKNKHYRLDDGIQDDSNYRNGRGNNDSTVTTIRDRFYDAGDYVFEPNTYVAAEPVAYAVEPAAHATVNRGPARENLAYGRINQNYAANQGQYWNGDSVYYAVGQERKPFELAEPEGAFGDE</sequence>
<feature type="compositionally biased region" description="Basic and acidic residues" evidence="1">
    <location>
        <begin position="201"/>
        <end position="252"/>
    </location>
</feature>
<dbReference type="Proteomes" id="UP001295684">
    <property type="component" value="Unassembled WGS sequence"/>
</dbReference>
<comment type="caution">
    <text evidence="3">The sequence shown here is derived from an EMBL/GenBank/DDBJ whole genome shotgun (WGS) entry which is preliminary data.</text>
</comment>
<accession>A0AAD1UJ98</accession>
<evidence type="ECO:0000256" key="1">
    <source>
        <dbReference type="SAM" id="MobiDB-lite"/>
    </source>
</evidence>
<feature type="chain" id="PRO_5042131957" description="Lipoprotein" evidence="2">
    <location>
        <begin position="18"/>
        <end position="363"/>
    </location>
</feature>
<feature type="region of interest" description="Disordered" evidence="1">
    <location>
        <begin position="147"/>
        <end position="268"/>
    </location>
</feature>
<dbReference type="EMBL" id="CAMPGE010010965">
    <property type="protein sequence ID" value="CAI2369809.1"/>
    <property type="molecule type" value="Genomic_DNA"/>
</dbReference>
<evidence type="ECO:0008006" key="5">
    <source>
        <dbReference type="Google" id="ProtNLM"/>
    </source>
</evidence>
<name>A0AAD1UJ98_EUPCR</name>
<proteinExistence type="predicted"/>
<evidence type="ECO:0000313" key="4">
    <source>
        <dbReference type="Proteomes" id="UP001295684"/>
    </source>
</evidence>
<organism evidence="3 4">
    <name type="scientific">Euplotes crassus</name>
    <dbReference type="NCBI Taxonomy" id="5936"/>
    <lineage>
        <taxon>Eukaryota</taxon>
        <taxon>Sar</taxon>
        <taxon>Alveolata</taxon>
        <taxon>Ciliophora</taxon>
        <taxon>Intramacronucleata</taxon>
        <taxon>Spirotrichea</taxon>
        <taxon>Hypotrichia</taxon>
        <taxon>Euplotida</taxon>
        <taxon>Euplotidae</taxon>
        <taxon>Moneuplotes</taxon>
    </lineage>
</organism>
<dbReference type="PROSITE" id="PS51257">
    <property type="entry name" value="PROKAR_LIPOPROTEIN"/>
    <property type="match status" value="1"/>
</dbReference>
<evidence type="ECO:0000313" key="3">
    <source>
        <dbReference type="EMBL" id="CAI2369809.1"/>
    </source>
</evidence>
<reference evidence="3" key="1">
    <citation type="submission" date="2023-07" db="EMBL/GenBank/DDBJ databases">
        <authorList>
            <consortium name="AG Swart"/>
            <person name="Singh M."/>
            <person name="Singh A."/>
            <person name="Seah K."/>
            <person name="Emmerich C."/>
        </authorList>
    </citation>
    <scope>NUCLEOTIDE SEQUENCE</scope>
    <source>
        <strain evidence="3">DP1</strain>
    </source>
</reference>
<keyword evidence="4" id="KW-1185">Reference proteome</keyword>
<feature type="signal peptide" evidence="2">
    <location>
        <begin position="1"/>
        <end position="17"/>
    </location>
</feature>
<gene>
    <name evidence="3" type="ORF">ECRASSUSDP1_LOCUS11112</name>
</gene>
<dbReference type="AlphaFoldDB" id="A0AAD1UJ98"/>
<protein>
    <recommendedName>
        <fullName evidence="5">Lipoprotein</fullName>
    </recommendedName>
</protein>
<feature type="compositionally biased region" description="Polar residues" evidence="1">
    <location>
        <begin position="152"/>
        <end position="163"/>
    </location>
</feature>
<keyword evidence="2" id="KW-0732">Signal</keyword>
<evidence type="ECO:0000256" key="2">
    <source>
        <dbReference type="SAM" id="SignalP"/>
    </source>
</evidence>